<dbReference type="EMBL" id="JARJCW010000120">
    <property type="protein sequence ID" value="KAJ7192408.1"/>
    <property type="molecule type" value="Genomic_DNA"/>
</dbReference>
<name>A0AAD6UQF4_9AGAR</name>
<organism evidence="2 3">
    <name type="scientific">Mycena pura</name>
    <dbReference type="NCBI Taxonomy" id="153505"/>
    <lineage>
        <taxon>Eukaryota</taxon>
        <taxon>Fungi</taxon>
        <taxon>Dikarya</taxon>
        <taxon>Basidiomycota</taxon>
        <taxon>Agaricomycotina</taxon>
        <taxon>Agaricomycetes</taxon>
        <taxon>Agaricomycetidae</taxon>
        <taxon>Agaricales</taxon>
        <taxon>Marasmiineae</taxon>
        <taxon>Mycenaceae</taxon>
        <taxon>Mycena</taxon>
    </lineage>
</organism>
<evidence type="ECO:0000313" key="2">
    <source>
        <dbReference type="EMBL" id="KAJ7192408.1"/>
    </source>
</evidence>
<evidence type="ECO:0000256" key="1">
    <source>
        <dbReference type="SAM" id="MobiDB-lite"/>
    </source>
</evidence>
<keyword evidence="3" id="KW-1185">Reference proteome</keyword>
<protein>
    <submittedName>
        <fullName evidence="2">Uncharacterized protein</fullName>
    </submittedName>
</protein>
<accession>A0AAD6UQF4</accession>
<proteinExistence type="predicted"/>
<dbReference type="Proteomes" id="UP001219525">
    <property type="component" value="Unassembled WGS sequence"/>
</dbReference>
<dbReference type="AlphaFoldDB" id="A0AAD6UQF4"/>
<gene>
    <name evidence="2" type="ORF">GGX14DRAFT_578125</name>
</gene>
<feature type="compositionally biased region" description="Low complexity" evidence="1">
    <location>
        <begin position="77"/>
        <end position="90"/>
    </location>
</feature>
<comment type="caution">
    <text evidence="2">The sequence shown here is derived from an EMBL/GenBank/DDBJ whole genome shotgun (WGS) entry which is preliminary data.</text>
</comment>
<reference evidence="2" key="1">
    <citation type="submission" date="2023-03" db="EMBL/GenBank/DDBJ databases">
        <title>Massive genome expansion in bonnet fungi (Mycena s.s.) driven by repeated elements and novel gene families across ecological guilds.</title>
        <authorList>
            <consortium name="Lawrence Berkeley National Laboratory"/>
            <person name="Harder C.B."/>
            <person name="Miyauchi S."/>
            <person name="Viragh M."/>
            <person name="Kuo A."/>
            <person name="Thoen E."/>
            <person name="Andreopoulos B."/>
            <person name="Lu D."/>
            <person name="Skrede I."/>
            <person name="Drula E."/>
            <person name="Henrissat B."/>
            <person name="Morin E."/>
            <person name="Kohler A."/>
            <person name="Barry K."/>
            <person name="LaButti K."/>
            <person name="Morin E."/>
            <person name="Salamov A."/>
            <person name="Lipzen A."/>
            <person name="Mereny Z."/>
            <person name="Hegedus B."/>
            <person name="Baldrian P."/>
            <person name="Stursova M."/>
            <person name="Weitz H."/>
            <person name="Taylor A."/>
            <person name="Grigoriev I.V."/>
            <person name="Nagy L.G."/>
            <person name="Martin F."/>
            <person name="Kauserud H."/>
        </authorList>
    </citation>
    <scope>NUCLEOTIDE SEQUENCE</scope>
    <source>
        <strain evidence="2">9144</strain>
    </source>
</reference>
<evidence type="ECO:0000313" key="3">
    <source>
        <dbReference type="Proteomes" id="UP001219525"/>
    </source>
</evidence>
<sequence length="142" mass="14872">MQAAVIKPSSHLQQRHCPSHSLPLCTFAAHASTGSLAAAGTPPPPTLPSQSQSATPRCANTAERRVNTDTQQVHPLARGAAAPARDAVAPEQGRSQSRACGAPPPYPRGTDNVHALQITNTAVDKNFGQIDRAFRHSSLLTA</sequence>
<feature type="region of interest" description="Disordered" evidence="1">
    <location>
        <begin position="35"/>
        <end position="111"/>
    </location>
</feature>